<feature type="domain" description="DNA helicase DnaB-like N-terminal" evidence="3">
    <location>
        <begin position="12"/>
        <end position="60"/>
    </location>
</feature>
<dbReference type="PANTHER" id="PTHR30153">
    <property type="entry name" value="REPLICATIVE DNA HELICASE DNAB"/>
    <property type="match status" value="1"/>
</dbReference>
<dbReference type="InterPro" id="IPR016136">
    <property type="entry name" value="DNA_helicase_N/primase_C"/>
</dbReference>
<reference evidence="4 5" key="1">
    <citation type="submission" date="2019-03" db="EMBL/GenBank/DDBJ databases">
        <title>Lake Tanganyika Metagenome-Assembled Genomes (MAGs).</title>
        <authorList>
            <person name="Tran P."/>
        </authorList>
    </citation>
    <scope>NUCLEOTIDE SEQUENCE [LARGE SCALE GENOMIC DNA]</scope>
    <source>
        <strain evidence="4">K_DeepCast_65m_m2_236</strain>
    </source>
</reference>
<evidence type="ECO:0000259" key="3">
    <source>
        <dbReference type="Pfam" id="PF00772"/>
    </source>
</evidence>
<dbReference type="PANTHER" id="PTHR30153:SF2">
    <property type="entry name" value="REPLICATIVE DNA HELICASE"/>
    <property type="match status" value="1"/>
</dbReference>
<keyword evidence="4" id="KW-0547">Nucleotide-binding</keyword>
<organism evidence="4 5">
    <name type="scientific">Candidatus Tanganyikabacteria bacterium</name>
    <dbReference type="NCBI Taxonomy" id="2961651"/>
    <lineage>
        <taxon>Bacteria</taxon>
        <taxon>Bacillati</taxon>
        <taxon>Candidatus Sericytochromatia</taxon>
        <taxon>Candidatus Tanganyikabacteria</taxon>
    </lineage>
</organism>
<dbReference type="Pfam" id="PF00772">
    <property type="entry name" value="DnaB"/>
    <property type="match status" value="1"/>
</dbReference>
<dbReference type="EMBL" id="VGJX01000791">
    <property type="protein sequence ID" value="MBM3275947.1"/>
    <property type="molecule type" value="Genomic_DNA"/>
</dbReference>
<evidence type="ECO:0000256" key="2">
    <source>
        <dbReference type="ARBA" id="ARBA00023125"/>
    </source>
</evidence>
<keyword evidence="4" id="KW-0378">Hydrolase</keyword>
<proteinExistence type="predicted"/>
<evidence type="ECO:0000313" key="4">
    <source>
        <dbReference type="EMBL" id="MBM3275947.1"/>
    </source>
</evidence>
<accession>A0A937X733</accession>
<comment type="caution">
    <text evidence="4">The sequence shown here is derived from an EMBL/GenBank/DDBJ whole genome shotgun (WGS) entry which is preliminary data.</text>
</comment>
<dbReference type="InterPro" id="IPR007693">
    <property type="entry name" value="DNA_helicase_DnaB-like_N"/>
</dbReference>
<dbReference type="SUPFAM" id="SSF48024">
    <property type="entry name" value="N-terminal domain of DnaB helicase"/>
    <property type="match status" value="1"/>
</dbReference>
<keyword evidence="1" id="KW-0235">DNA replication</keyword>
<sequence length="60" mass="6666">MPDTVAVAERTLPHNLEAERSVLGAILVDNEAFNLAAQVVDAGDFFRDAHRRIFDRMVAL</sequence>
<dbReference type="InterPro" id="IPR036185">
    <property type="entry name" value="DNA_heli_DnaB-like_N_sf"/>
</dbReference>
<name>A0A937X733_9BACT</name>
<dbReference type="Proteomes" id="UP000703893">
    <property type="component" value="Unassembled WGS sequence"/>
</dbReference>
<dbReference type="GO" id="GO:0005524">
    <property type="term" value="F:ATP binding"/>
    <property type="evidence" value="ECO:0007669"/>
    <property type="project" value="InterPro"/>
</dbReference>
<keyword evidence="4" id="KW-0067">ATP-binding</keyword>
<dbReference type="Gene3D" id="1.10.860.10">
    <property type="entry name" value="DNAb Helicase, Chain A"/>
    <property type="match status" value="1"/>
</dbReference>
<protein>
    <submittedName>
        <fullName evidence="4">Replicative DNA helicase</fullName>
    </submittedName>
</protein>
<keyword evidence="2" id="KW-0238">DNA-binding</keyword>
<dbReference type="GO" id="GO:0006260">
    <property type="term" value="P:DNA replication"/>
    <property type="evidence" value="ECO:0007669"/>
    <property type="project" value="UniProtKB-KW"/>
</dbReference>
<evidence type="ECO:0000256" key="1">
    <source>
        <dbReference type="ARBA" id="ARBA00022705"/>
    </source>
</evidence>
<evidence type="ECO:0000313" key="5">
    <source>
        <dbReference type="Proteomes" id="UP000703893"/>
    </source>
</evidence>
<keyword evidence="4" id="KW-0347">Helicase</keyword>
<dbReference type="AlphaFoldDB" id="A0A937X733"/>
<dbReference type="GO" id="GO:0003678">
    <property type="term" value="F:DNA helicase activity"/>
    <property type="evidence" value="ECO:0007669"/>
    <property type="project" value="InterPro"/>
</dbReference>
<dbReference type="GO" id="GO:0005829">
    <property type="term" value="C:cytosol"/>
    <property type="evidence" value="ECO:0007669"/>
    <property type="project" value="TreeGrafter"/>
</dbReference>
<dbReference type="GO" id="GO:0003677">
    <property type="term" value="F:DNA binding"/>
    <property type="evidence" value="ECO:0007669"/>
    <property type="project" value="UniProtKB-KW"/>
</dbReference>
<gene>
    <name evidence="4" type="ORF">FJZ00_12405</name>
</gene>
<feature type="non-terminal residue" evidence="4">
    <location>
        <position position="60"/>
    </location>
</feature>